<gene>
    <name evidence="1" type="ORF">AW09_003933</name>
</gene>
<reference evidence="1 2" key="1">
    <citation type="submission" date="2014-02" db="EMBL/GenBank/DDBJ databases">
        <title>Expanding our view of genomic diversity in Candidatus Accumulibacter clades.</title>
        <authorList>
            <person name="Skennerton C.T."/>
            <person name="Barr J.J."/>
            <person name="Slater F.R."/>
            <person name="Bond P.L."/>
            <person name="Tyson G.W."/>
        </authorList>
    </citation>
    <scope>NUCLEOTIDE SEQUENCE [LARGE SCALE GENOMIC DNA]</scope>
    <source>
        <strain evidence="2">BA-91</strain>
    </source>
</reference>
<evidence type="ECO:0000313" key="2">
    <source>
        <dbReference type="Proteomes" id="UP000020077"/>
    </source>
</evidence>
<comment type="caution">
    <text evidence="1">The sequence shown here is derived from an EMBL/GenBank/DDBJ whole genome shotgun (WGS) entry which is preliminary data.</text>
</comment>
<dbReference type="EMBL" id="JDVG02000621">
    <property type="protein sequence ID" value="KFB70945.1"/>
    <property type="molecule type" value="Genomic_DNA"/>
</dbReference>
<dbReference type="Proteomes" id="UP000020077">
    <property type="component" value="Unassembled WGS sequence"/>
</dbReference>
<name>A0A080LTN1_9PROT</name>
<organism evidence="1 2">
    <name type="scientific">Candidatus Accumulibacter phosphatis</name>
    <dbReference type="NCBI Taxonomy" id="327160"/>
    <lineage>
        <taxon>Bacteria</taxon>
        <taxon>Pseudomonadati</taxon>
        <taxon>Pseudomonadota</taxon>
        <taxon>Betaproteobacteria</taxon>
        <taxon>Candidatus Accumulibacter</taxon>
    </lineage>
</organism>
<accession>A0A080LTN1</accession>
<protein>
    <submittedName>
        <fullName evidence="1">Uncharacterized protein</fullName>
    </submittedName>
</protein>
<proteinExistence type="predicted"/>
<evidence type="ECO:0000313" key="1">
    <source>
        <dbReference type="EMBL" id="KFB70945.1"/>
    </source>
</evidence>
<dbReference type="AlphaFoldDB" id="A0A080LTN1"/>
<sequence>MPVPEPPPETATATFGLTLPYCSASDWAALTRVSEPLFWISVLADAPAAAIAPRVRTASLRNIEREVICSFSGW</sequence>